<evidence type="ECO:0000313" key="4">
    <source>
        <dbReference type="EMBL" id="KYH35215.1"/>
    </source>
</evidence>
<dbReference type="EC" id="3.5.1.28" evidence="4"/>
<dbReference type="STRING" id="1121338.CLTEP_08400"/>
<evidence type="ECO:0000313" key="5">
    <source>
        <dbReference type="Proteomes" id="UP000075531"/>
    </source>
</evidence>
<keyword evidence="2" id="KW-0472">Membrane</keyword>
<keyword evidence="1 4" id="KW-0378">Hydrolase</keyword>
<dbReference type="Pfam" id="PF01520">
    <property type="entry name" value="Amidase_3"/>
    <property type="match status" value="1"/>
</dbReference>
<dbReference type="AlphaFoldDB" id="A0A151B5M4"/>
<keyword evidence="2" id="KW-1133">Transmembrane helix</keyword>
<evidence type="ECO:0000256" key="2">
    <source>
        <dbReference type="SAM" id="Phobius"/>
    </source>
</evidence>
<dbReference type="SUPFAM" id="SSF53187">
    <property type="entry name" value="Zn-dependent exopeptidases"/>
    <property type="match status" value="1"/>
</dbReference>
<dbReference type="InterPro" id="IPR014234">
    <property type="entry name" value="Spore_CwlD"/>
</dbReference>
<name>A0A151B5M4_9CLOT</name>
<protein>
    <submittedName>
        <fullName evidence="4">Germination-specific N-acetylmuramoyl-L-alanine amidase</fullName>
        <ecNumber evidence="4">3.5.1.28</ecNumber>
    </submittedName>
</protein>
<reference evidence="4 5" key="1">
    <citation type="submission" date="2016-02" db="EMBL/GenBank/DDBJ databases">
        <title>Genome sequence of Clostridium tepidiprofundi DSM 19306.</title>
        <authorList>
            <person name="Poehlein A."/>
            <person name="Daniel R."/>
        </authorList>
    </citation>
    <scope>NUCLEOTIDE SEQUENCE [LARGE SCALE GENOMIC DNA]</scope>
    <source>
        <strain evidence="4 5">DSM 19306</strain>
    </source>
</reference>
<evidence type="ECO:0000256" key="1">
    <source>
        <dbReference type="ARBA" id="ARBA00022801"/>
    </source>
</evidence>
<keyword evidence="5" id="KW-1185">Reference proteome</keyword>
<dbReference type="PANTHER" id="PTHR30404">
    <property type="entry name" value="N-ACETYLMURAMOYL-L-ALANINE AMIDASE"/>
    <property type="match status" value="1"/>
</dbReference>
<proteinExistence type="predicted"/>
<keyword evidence="2" id="KW-0812">Transmembrane</keyword>
<dbReference type="InterPro" id="IPR050695">
    <property type="entry name" value="N-acetylmuramoyl_amidase_3"/>
</dbReference>
<feature type="transmembrane region" description="Helical" evidence="2">
    <location>
        <begin position="7"/>
        <end position="26"/>
    </location>
</feature>
<dbReference type="SMART" id="SM00646">
    <property type="entry name" value="Ami_3"/>
    <property type="match status" value="1"/>
</dbReference>
<dbReference type="GO" id="GO:0009253">
    <property type="term" value="P:peptidoglycan catabolic process"/>
    <property type="evidence" value="ECO:0007669"/>
    <property type="project" value="InterPro"/>
</dbReference>
<evidence type="ECO:0000259" key="3">
    <source>
        <dbReference type="SMART" id="SM00646"/>
    </source>
</evidence>
<organism evidence="4 5">
    <name type="scientific">Clostridium tepidiprofundi DSM 19306</name>
    <dbReference type="NCBI Taxonomy" id="1121338"/>
    <lineage>
        <taxon>Bacteria</taxon>
        <taxon>Bacillati</taxon>
        <taxon>Bacillota</taxon>
        <taxon>Clostridia</taxon>
        <taxon>Eubacteriales</taxon>
        <taxon>Clostridiaceae</taxon>
        <taxon>Clostridium</taxon>
    </lineage>
</organism>
<dbReference type="Gene3D" id="3.40.630.40">
    <property type="entry name" value="Zn-dependent exopeptidases"/>
    <property type="match status" value="1"/>
</dbReference>
<feature type="domain" description="MurNAc-LAA" evidence="3">
    <location>
        <begin position="116"/>
        <end position="227"/>
    </location>
</feature>
<dbReference type="InterPro" id="IPR002508">
    <property type="entry name" value="MurNAc-LAA_cat"/>
</dbReference>
<dbReference type="Proteomes" id="UP000075531">
    <property type="component" value="Unassembled WGS sequence"/>
</dbReference>
<dbReference type="NCBIfam" id="TIGR02883">
    <property type="entry name" value="spore_cwlD"/>
    <property type="match status" value="1"/>
</dbReference>
<dbReference type="RefSeq" id="WP_066823052.1">
    <property type="nucleotide sequence ID" value="NZ_LTBA01000005.1"/>
</dbReference>
<dbReference type="EMBL" id="LTBA01000005">
    <property type="protein sequence ID" value="KYH35215.1"/>
    <property type="molecule type" value="Genomic_DNA"/>
</dbReference>
<dbReference type="PANTHER" id="PTHR30404:SF0">
    <property type="entry name" value="N-ACETYLMURAMOYL-L-ALANINE AMIDASE AMIC"/>
    <property type="match status" value="1"/>
</dbReference>
<accession>A0A151B5M4</accession>
<sequence>MKNNRKLIYSLVTICICAAVIVVVNYKKTIDAMNNNVGTKIILIDPGHGGIDGGAISKSGIVEKNINLSIALKLRDILRDKGYKVLMTRQEDVGLYSDKGRVRDKKIEDLSNRCKMKIESNCDMFISIHQNKFEQSKYYGAQVWYSSYQKSKILAHIIQENLKKDLDNNNKRVEKSANNSIKVLRCHDTMPSVLVECGFLSNPTEAQKLTTDEYQNKIAESIANSVDEYYKSGENGL</sequence>
<dbReference type="PATRIC" id="fig|1121338.3.peg.858"/>
<dbReference type="GO" id="GO:0030288">
    <property type="term" value="C:outer membrane-bounded periplasmic space"/>
    <property type="evidence" value="ECO:0007669"/>
    <property type="project" value="TreeGrafter"/>
</dbReference>
<comment type="caution">
    <text evidence="4">The sequence shown here is derived from an EMBL/GenBank/DDBJ whole genome shotgun (WGS) entry which is preliminary data.</text>
</comment>
<gene>
    <name evidence="4" type="primary">cwlD</name>
    <name evidence="4" type="ORF">CLTEP_08400</name>
</gene>
<dbReference type="CDD" id="cd02696">
    <property type="entry name" value="MurNAc-LAA"/>
    <property type="match status" value="1"/>
</dbReference>
<dbReference type="GO" id="GO:0008745">
    <property type="term" value="F:N-acetylmuramoyl-L-alanine amidase activity"/>
    <property type="evidence" value="ECO:0007669"/>
    <property type="project" value="UniProtKB-EC"/>
</dbReference>